<feature type="compositionally biased region" description="Polar residues" evidence="1">
    <location>
        <begin position="27"/>
        <end position="46"/>
    </location>
</feature>
<gene>
    <name evidence="3" type="ORF">PHATRDRAFT_44886</name>
</gene>
<feature type="domain" description="PDZ" evidence="2">
    <location>
        <begin position="94"/>
        <end position="192"/>
    </location>
</feature>
<feature type="compositionally biased region" description="Polar residues" evidence="1">
    <location>
        <begin position="64"/>
        <end position="74"/>
    </location>
</feature>
<reference evidence="4" key="2">
    <citation type="submission" date="2008-08" db="EMBL/GenBank/DDBJ databases">
        <authorList>
            <consortium name="Diatom Consortium"/>
            <person name="Grigoriev I."/>
            <person name="Grimwood J."/>
            <person name="Kuo A."/>
            <person name="Otillar R.P."/>
            <person name="Salamov A."/>
            <person name="Detter J.C."/>
            <person name="Lindquist E."/>
            <person name="Shapiro H."/>
            <person name="Lucas S."/>
            <person name="Glavina del Rio T."/>
            <person name="Pitluck S."/>
            <person name="Rokhsar D."/>
            <person name="Bowler C."/>
        </authorList>
    </citation>
    <scope>GENOME REANNOTATION</scope>
    <source>
        <strain evidence="4">CCAP 1055/1</strain>
    </source>
</reference>
<dbReference type="SUPFAM" id="SSF50156">
    <property type="entry name" value="PDZ domain-like"/>
    <property type="match status" value="1"/>
</dbReference>
<dbReference type="Gene3D" id="2.30.42.10">
    <property type="match status" value="1"/>
</dbReference>
<dbReference type="PaxDb" id="2850-Phatr44886"/>
<protein>
    <recommendedName>
        <fullName evidence="2">PDZ domain-containing protein</fullName>
    </recommendedName>
</protein>
<dbReference type="Proteomes" id="UP000000759">
    <property type="component" value="Chromosome 5"/>
</dbReference>
<feature type="region of interest" description="Disordered" evidence="1">
    <location>
        <begin position="586"/>
        <end position="641"/>
    </location>
</feature>
<dbReference type="GeneID" id="7199591"/>
<feature type="region of interest" description="Disordered" evidence="1">
    <location>
        <begin position="27"/>
        <end position="76"/>
    </location>
</feature>
<evidence type="ECO:0000313" key="3">
    <source>
        <dbReference type="EMBL" id="EEC49718.1"/>
    </source>
</evidence>
<dbReference type="CDD" id="cd00136">
    <property type="entry name" value="PDZ_canonical"/>
    <property type="match status" value="1"/>
</dbReference>
<sequence length="840" mass="92751">MATTGAPTVYPYSYKYTPTMESPYNSTTAAYHSQRSVTPATNNTRAMNGRYSSAPRDRVGNLPHHTTPSHNPTRAMTPDRYMGAAYNSNAAAEEVPLRRAPAANGLIRLSLKKPMGIVFEPMYDPQQPSHQRGVRICDLPRTGAAALSHQLEIGDELLSINDRTVSRLNFDEIMDFIIEADPECVHLLFRRPRKTATVSPRALSAPRKIENPPAENTASKIKWEEPERTISEKKKRPKKGTKKLRKTKKKASREDETTGTLTEGDESYVQPKSSRRSGNRGSKASNPYESESFLDTLIDTICSNSNNICRDTFRRVGSFSDYEDSLENETLTSERDESSYVTYEDDSTVDPQTRKKGSASKPNMKKDEKHDNAHVPVSKVTDHPEQLVLPDTAISKTMSISTPKQPSPPAIPTTALGPINTTAKTPAAPVQEVEYDDEFDHGAEVSVMESLGGPSLLLEKQRIAMKTQAAITNHTVPEDIISQFGQGYPAHPGMSTAETIQADPLQFYSYVVESLLEQYEPEKVRLLDKLLAKYTGREDHLVQKLSVRYQTQNGTSNDQAFNDAVQKTKSSLAADVAITAAKYRMEEQGSWPEKEEKVDDMPVLSSRFSEKEDEDEDDDHRAMEDEDDESGSEYSNDVDGTSPAVIAQVSELLNYVYGKTSVPGQIDRVSTIMRAYEGREAVLLELLETKALIKAKKEKEKSGPLPSFLRHSQTTNNVANVYGHTLPPVTPMATNEALEANGSAALLQDDISSMSGISSPADEHGIGPTAPRTNDHQLDFSSTNRQTETTAMPAAVIPKKKKGLFGGLFKKKSTITTPNRAVRHKNHRTVKGVTSLEGSI</sequence>
<reference evidence="3 4" key="1">
    <citation type="journal article" date="2008" name="Nature">
        <title>The Phaeodactylum genome reveals the evolutionary history of diatom genomes.</title>
        <authorList>
            <person name="Bowler C."/>
            <person name="Allen A.E."/>
            <person name="Badger J.H."/>
            <person name="Grimwood J."/>
            <person name="Jabbari K."/>
            <person name="Kuo A."/>
            <person name="Maheswari U."/>
            <person name="Martens C."/>
            <person name="Maumus F."/>
            <person name="Otillar R.P."/>
            <person name="Rayko E."/>
            <person name="Salamov A."/>
            <person name="Vandepoele K."/>
            <person name="Beszteri B."/>
            <person name="Gruber A."/>
            <person name="Heijde M."/>
            <person name="Katinka M."/>
            <person name="Mock T."/>
            <person name="Valentin K."/>
            <person name="Verret F."/>
            <person name="Berges J.A."/>
            <person name="Brownlee C."/>
            <person name="Cadoret J.P."/>
            <person name="Chiovitti A."/>
            <person name="Choi C.J."/>
            <person name="Coesel S."/>
            <person name="De Martino A."/>
            <person name="Detter J.C."/>
            <person name="Durkin C."/>
            <person name="Falciatore A."/>
            <person name="Fournet J."/>
            <person name="Haruta M."/>
            <person name="Huysman M.J."/>
            <person name="Jenkins B.D."/>
            <person name="Jiroutova K."/>
            <person name="Jorgensen R.E."/>
            <person name="Joubert Y."/>
            <person name="Kaplan A."/>
            <person name="Kroger N."/>
            <person name="Kroth P.G."/>
            <person name="La Roche J."/>
            <person name="Lindquist E."/>
            <person name="Lommer M."/>
            <person name="Martin-Jezequel V."/>
            <person name="Lopez P.J."/>
            <person name="Lucas S."/>
            <person name="Mangogna M."/>
            <person name="McGinnis K."/>
            <person name="Medlin L.K."/>
            <person name="Montsant A."/>
            <person name="Oudot-Le Secq M.P."/>
            <person name="Napoli C."/>
            <person name="Obornik M."/>
            <person name="Parker M.S."/>
            <person name="Petit J.L."/>
            <person name="Porcel B.M."/>
            <person name="Poulsen N."/>
            <person name="Robison M."/>
            <person name="Rychlewski L."/>
            <person name="Rynearson T.A."/>
            <person name="Schmutz J."/>
            <person name="Shapiro H."/>
            <person name="Siaut M."/>
            <person name="Stanley M."/>
            <person name="Sussman M.R."/>
            <person name="Taylor A.R."/>
            <person name="Vardi A."/>
            <person name="von Dassow P."/>
            <person name="Vyverman W."/>
            <person name="Willis A."/>
            <person name="Wyrwicz L.S."/>
            <person name="Rokhsar D.S."/>
            <person name="Weissenbach J."/>
            <person name="Armbrust E.V."/>
            <person name="Green B.R."/>
            <person name="Van de Peer Y."/>
            <person name="Grigoriev I.V."/>
        </authorList>
    </citation>
    <scope>NUCLEOTIDE SEQUENCE [LARGE SCALE GENOMIC DNA]</scope>
    <source>
        <strain evidence="3 4">CCAP 1055/1</strain>
    </source>
</reference>
<feature type="compositionally biased region" description="Basic and acidic residues" evidence="1">
    <location>
        <begin position="221"/>
        <end position="232"/>
    </location>
</feature>
<evidence type="ECO:0000256" key="1">
    <source>
        <dbReference type="SAM" id="MobiDB-lite"/>
    </source>
</evidence>
<feature type="compositionally biased region" description="Acidic residues" evidence="1">
    <location>
        <begin position="611"/>
        <end position="631"/>
    </location>
</feature>
<name>B7FW06_PHATC</name>
<dbReference type="eggNOG" id="ENOG502SJ9E">
    <property type="taxonomic scope" value="Eukaryota"/>
</dbReference>
<dbReference type="InterPro" id="IPR036034">
    <property type="entry name" value="PDZ_sf"/>
</dbReference>
<feature type="compositionally biased region" description="Basic and acidic residues" evidence="1">
    <location>
        <begin position="364"/>
        <end position="373"/>
    </location>
</feature>
<dbReference type="InterPro" id="IPR001478">
    <property type="entry name" value="PDZ"/>
</dbReference>
<dbReference type="HOGENOM" id="CLU_338746_0_0_1"/>
<dbReference type="PROSITE" id="PS50106">
    <property type="entry name" value="PDZ"/>
    <property type="match status" value="1"/>
</dbReference>
<dbReference type="OrthoDB" id="42382at2759"/>
<dbReference type="AlphaFoldDB" id="B7FW06"/>
<accession>B7FW06</accession>
<feature type="region of interest" description="Disordered" evidence="1">
    <location>
        <begin position="195"/>
        <end position="288"/>
    </location>
</feature>
<feature type="region of interest" description="Disordered" evidence="1">
    <location>
        <begin position="323"/>
        <end position="383"/>
    </location>
</feature>
<feature type="compositionally biased region" description="Basic and acidic residues" evidence="1">
    <location>
        <begin position="586"/>
        <end position="600"/>
    </location>
</feature>
<dbReference type="EMBL" id="CM000608">
    <property type="protein sequence ID" value="EEC49718.1"/>
    <property type="molecule type" value="Genomic_DNA"/>
</dbReference>
<dbReference type="RefSeq" id="XP_002179020.1">
    <property type="nucleotide sequence ID" value="XM_002178984.1"/>
</dbReference>
<dbReference type="KEGG" id="pti:PHATRDRAFT_44886"/>
<dbReference type="InParanoid" id="B7FW06"/>
<dbReference type="SMART" id="SM00228">
    <property type="entry name" value="PDZ"/>
    <property type="match status" value="1"/>
</dbReference>
<proteinExistence type="predicted"/>
<organism evidence="3 4">
    <name type="scientific">Phaeodactylum tricornutum (strain CCAP 1055/1)</name>
    <dbReference type="NCBI Taxonomy" id="556484"/>
    <lineage>
        <taxon>Eukaryota</taxon>
        <taxon>Sar</taxon>
        <taxon>Stramenopiles</taxon>
        <taxon>Ochrophyta</taxon>
        <taxon>Bacillariophyta</taxon>
        <taxon>Bacillariophyceae</taxon>
        <taxon>Bacillariophycidae</taxon>
        <taxon>Naviculales</taxon>
        <taxon>Phaeodactylaceae</taxon>
        <taxon>Phaeodactylum</taxon>
    </lineage>
</organism>
<keyword evidence="4" id="KW-1185">Reference proteome</keyword>
<dbReference type="Pfam" id="PF00595">
    <property type="entry name" value="PDZ"/>
    <property type="match status" value="1"/>
</dbReference>
<evidence type="ECO:0000259" key="2">
    <source>
        <dbReference type="PROSITE" id="PS50106"/>
    </source>
</evidence>
<evidence type="ECO:0000313" key="4">
    <source>
        <dbReference type="Proteomes" id="UP000000759"/>
    </source>
</evidence>
<feature type="compositionally biased region" description="Basic residues" evidence="1">
    <location>
        <begin position="233"/>
        <end position="251"/>
    </location>
</feature>